<keyword evidence="2" id="KW-0812">Transmembrane</keyword>
<dbReference type="InterPro" id="IPR002172">
    <property type="entry name" value="LDrepeatLR_classA_rpt"/>
</dbReference>
<reference evidence="11" key="1">
    <citation type="submission" date="2022-08" db="UniProtKB">
        <authorList>
            <consortium name="EnsemblMetazoa"/>
        </authorList>
    </citation>
    <scope>IDENTIFICATION</scope>
    <source>
        <strain evidence="11">EBRO</strain>
    </source>
</reference>
<dbReference type="EnsemblMetazoa" id="AATE008314-RA">
    <property type="protein sequence ID" value="AATE008314-PA.1"/>
    <property type="gene ID" value="AATE008314"/>
</dbReference>
<evidence type="ECO:0000256" key="1">
    <source>
        <dbReference type="ARBA" id="ARBA00004167"/>
    </source>
</evidence>
<feature type="compositionally biased region" description="Acidic residues" evidence="10">
    <location>
        <begin position="71"/>
        <end position="100"/>
    </location>
</feature>
<feature type="compositionally biased region" description="Basic and acidic residues" evidence="10">
    <location>
        <begin position="61"/>
        <end position="70"/>
    </location>
</feature>
<dbReference type="PRINTS" id="PR00261">
    <property type="entry name" value="LDLRECEPTOR"/>
</dbReference>
<evidence type="ECO:0000256" key="5">
    <source>
        <dbReference type="ARBA" id="ARBA00023136"/>
    </source>
</evidence>
<dbReference type="SMART" id="SM00192">
    <property type="entry name" value="LDLa"/>
    <property type="match status" value="2"/>
</dbReference>
<feature type="region of interest" description="Disordered" evidence="10">
    <location>
        <begin position="372"/>
        <end position="426"/>
    </location>
</feature>
<dbReference type="InterPro" id="IPR023415">
    <property type="entry name" value="LDLR_class-A_CS"/>
</dbReference>
<keyword evidence="5" id="KW-0472">Membrane</keyword>
<feature type="disulfide bond" evidence="9">
    <location>
        <begin position="489"/>
        <end position="504"/>
    </location>
</feature>
<dbReference type="InterPro" id="IPR051221">
    <property type="entry name" value="LDLR-related"/>
</dbReference>
<evidence type="ECO:0000256" key="8">
    <source>
        <dbReference type="ARBA" id="ARBA00023180"/>
    </source>
</evidence>
<dbReference type="AlphaFoldDB" id="A0A182IZ73"/>
<protein>
    <recommendedName>
        <fullName evidence="12">SEA domain-containing protein</fullName>
    </recommendedName>
</protein>
<keyword evidence="4" id="KW-1133">Transmembrane helix</keyword>
<dbReference type="GO" id="GO:0005041">
    <property type="term" value="F:low-density lipoprotein particle receptor activity"/>
    <property type="evidence" value="ECO:0007669"/>
    <property type="project" value="TreeGrafter"/>
</dbReference>
<comment type="subcellular location">
    <subcellularLocation>
        <location evidence="1">Membrane</location>
        <topology evidence="1">Single-pass membrane protein</topology>
    </subcellularLocation>
</comment>
<evidence type="ECO:0000256" key="7">
    <source>
        <dbReference type="ARBA" id="ARBA00023170"/>
    </source>
</evidence>
<keyword evidence="8" id="KW-0325">Glycoprotein</keyword>
<keyword evidence="6 9" id="KW-1015">Disulfide bond</keyword>
<comment type="caution">
    <text evidence="9">Lacks conserved residue(s) required for the propagation of feature annotation.</text>
</comment>
<dbReference type="PANTHER" id="PTHR22722:SF5">
    <property type="entry name" value="LOW-DENSITY LIPOPROTEIN RECEPTOR-RELATED PROTEIN 1B"/>
    <property type="match status" value="1"/>
</dbReference>
<organism evidence="11">
    <name type="scientific">Anopheles atroparvus</name>
    <name type="common">European mosquito</name>
    <dbReference type="NCBI Taxonomy" id="41427"/>
    <lineage>
        <taxon>Eukaryota</taxon>
        <taxon>Metazoa</taxon>
        <taxon>Ecdysozoa</taxon>
        <taxon>Arthropoda</taxon>
        <taxon>Hexapoda</taxon>
        <taxon>Insecta</taxon>
        <taxon>Pterygota</taxon>
        <taxon>Neoptera</taxon>
        <taxon>Endopterygota</taxon>
        <taxon>Diptera</taxon>
        <taxon>Nematocera</taxon>
        <taxon>Culicoidea</taxon>
        <taxon>Culicidae</taxon>
        <taxon>Anophelinae</taxon>
        <taxon>Anopheles</taxon>
    </lineage>
</organism>
<evidence type="ECO:0000256" key="9">
    <source>
        <dbReference type="PROSITE-ProRule" id="PRU00124"/>
    </source>
</evidence>
<dbReference type="GO" id="GO:0043235">
    <property type="term" value="C:receptor complex"/>
    <property type="evidence" value="ECO:0007669"/>
    <property type="project" value="TreeGrafter"/>
</dbReference>
<keyword evidence="7" id="KW-0675">Receptor</keyword>
<evidence type="ECO:0000256" key="6">
    <source>
        <dbReference type="ARBA" id="ARBA00023157"/>
    </source>
</evidence>
<dbReference type="Gene3D" id="4.10.400.10">
    <property type="entry name" value="Low-density Lipoprotein Receptor"/>
    <property type="match status" value="1"/>
</dbReference>
<dbReference type="VEuPathDB" id="VectorBase:AATE008314"/>
<feature type="compositionally biased region" description="Basic and acidic residues" evidence="10">
    <location>
        <begin position="134"/>
        <end position="153"/>
    </location>
</feature>
<dbReference type="Pfam" id="PF00057">
    <property type="entry name" value="Ldl_recept_a"/>
    <property type="match status" value="1"/>
</dbReference>
<dbReference type="GO" id="GO:0005886">
    <property type="term" value="C:plasma membrane"/>
    <property type="evidence" value="ECO:0007669"/>
    <property type="project" value="TreeGrafter"/>
</dbReference>
<accession>A0A182IZ73</accession>
<dbReference type="PANTHER" id="PTHR22722">
    <property type="entry name" value="LOW-DENSITY LIPOPROTEIN RECEPTOR-RELATED PROTEIN 2-RELATED"/>
    <property type="match status" value="1"/>
</dbReference>
<dbReference type="InterPro" id="IPR036055">
    <property type="entry name" value="LDL_receptor-like_sf"/>
</dbReference>
<feature type="compositionally biased region" description="Gly residues" evidence="10">
    <location>
        <begin position="244"/>
        <end position="254"/>
    </location>
</feature>
<evidence type="ECO:0000256" key="4">
    <source>
        <dbReference type="ARBA" id="ARBA00022989"/>
    </source>
</evidence>
<feature type="region of interest" description="Disordered" evidence="10">
    <location>
        <begin position="130"/>
        <end position="256"/>
    </location>
</feature>
<dbReference type="CDD" id="cd00112">
    <property type="entry name" value="LDLa"/>
    <property type="match status" value="1"/>
</dbReference>
<dbReference type="Gene3D" id="2.40.128.620">
    <property type="match status" value="1"/>
</dbReference>
<evidence type="ECO:0008006" key="12">
    <source>
        <dbReference type="Google" id="ProtNLM"/>
    </source>
</evidence>
<evidence type="ECO:0000256" key="10">
    <source>
        <dbReference type="SAM" id="MobiDB-lite"/>
    </source>
</evidence>
<evidence type="ECO:0000313" key="11">
    <source>
        <dbReference type="EnsemblMetazoa" id="AATE008314-PA.1"/>
    </source>
</evidence>
<name>A0A182IZ73_ANOAO</name>
<dbReference type="PROSITE" id="PS50068">
    <property type="entry name" value="LDLRA_2"/>
    <property type="match status" value="2"/>
</dbReference>
<dbReference type="STRING" id="41427.A0A182IZ73"/>
<sequence length="519" mass="57898">MAQVSVKNAYDSDLVFEDDGSPTKATLGLAKPLLLDEADRERGRPLMSAVGADFDDSAEPWGDKPFSHEADVDEGDEFEDESETEEEEDEDENEKEDESANDVALPGDDGEQGWLMRSMKRIKRSLNSLWSDSSDAHHPLAEEDHIVTKLGEGKRKKKASQKPRKPKNKKKKQQQQQARQEERQLKNARRQSPAEETPVSGRNGKLPAAKPNAIPPYASGKSSRMGVNRPKRQHDDGLEDIEGSGSGFGEGSGDLNGRDDRWTSYHMEILHFTPFQRSMQDPRQNGEMVRVIREQVKRLLDEALQTDFVVTMKQLDAYPPDNMKTLVKVELQAPKEFDVYDMEDKILNQLKVGFSQLLSDGLKLSLVDDNAALDPDDNGLPTEDSILDPIDSDDDDYLTERPFESGEDNEGPGAVPDRTPDEPKDLCRGDDKVPCGDSSVFICEVQQCDGRRDCPNGEDETPELCKYPVVCRENQFKCDSKCIEMDQKCDRIPDCNDGTDEADCTAAREAGSAGSPDRP</sequence>
<evidence type="ECO:0000256" key="3">
    <source>
        <dbReference type="ARBA" id="ARBA00022737"/>
    </source>
</evidence>
<dbReference type="SUPFAM" id="SSF57424">
    <property type="entry name" value="LDL receptor-like module"/>
    <property type="match status" value="1"/>
</dbReference>
<feature type="region of interest" description="Disordered" evidence="10">
    <location>
        <begin position="1"/>
        <end position="116"/>
    </location>
</feature>
<evidence type="ECO:0000256" key="2">
    <source>
        <dbReference type="ARBA" id="ARBA00022692"/>
    </source>
</evidence>
<feature type="compositionally biased region" description="Basic residues" evidence="10">
    <location>
        <begin position="154"/>
        <end position="173"/>
    </location>
</feature>
<keyword evidence="3" id="KW-0677">Repeat</keyword>
<proteinExistence type="predicted"/>
<dbReference type="PROSITE" id="PS01209">
    <property type="entry name" value="LDLRA_1"/>
    <property type="match status" value="1"/>
</dbReference>